<evidence type="ECO:0000313" key="3">
    <source>
        <dbReference type="Proteomes" id="UP000569903"/>
    </source>
</evidence>
<keyword evidence="2" id="KW-0540">Nuclease</keyword>
<evidence type="ECO:0000313" key="2">
    <source>
        <dbReference type="EMBL" id="MBC1457312.1"/>
    </source>
</evidence>
<accession>A0A841YWI3</accession>
<keyword evidence="2" id="KW-0378">Hydrolase</keyword>
<organism evidence="2 3">
    <name type="scientific">Listeria newyorkensis</name>
    <dbReference type="NCBI Taxonomy" id="1497681"/>
    <lineage>
        <taxon>Bacteria</taxon>
        <taxon>Bacillati</taxon>
        <taxon>Bacillota</taxon>
        <taxon>Bacilli</taxon>
        <taxon>Bacillales</taxon>
        <taxon>Listeriaceae</taxon>
        <taxon>Listeria</taxon>
    </lineage>
</organism>
<dbReference type="CDD" id="cd00085">
    <property type="entry name" value="HNHc"/>
    <property type="match status" value="1"/>
</dbReference>
<keyword evidence="2" id="KW-0255">Endonuclease</keyword>
<dbReference type="AlphaFoldDB" id="A0A841YWI3"/>
<name>A0A841YWI3_9LIST</name>
<dbReference type="InterPro" id="IPR003615">
    <property type="entry name" value="HNH_nuc"/>
</dbReference>
<dbReference type="EMBL" id="JAARQN010000003">
    <property type="protein sequence ID" value="MBC1457312.1"/>
    <property type="molecule type" value="Genomic_DNA"/>
</dbReference>
<dbReference type="RefSeq" id="WP_185388597.1">
    <property type="nucleotide sequence ID" value="NZ_JAARQN010000003.1"/>
</dbReference>
<dbReference type="Proteomes" id="UP000569903">
    <property type="component" value="Unassembled WGS sequence"/>
</dbReference>
<protein>
    <submittedName>
        <fullName evidence="2">HNH endonuclease</fullName>
    </submittedName>
</protein>
<proteinExistence type="predicted"/>
<gene>
    <name evidence="2" type="ORF">HB850_06060</name>
</gene>
<comment type="caution">
    <text evidence="2">The sequence shown here is derived from an EMBL/GenBank/DDBJ whole genome shotgun (WGS) entry which is preliminary data.</text>
</comment>
<dbReference type="GO" id="GO:0004519">
    <property type="term" value="F:endonuclease activity"/>
    <property type="evidence" value="ECO:0007669"/>
    <property type="project" value="UniProtKB-KW"/>
</dbReference>
<reference evidence="2 3" key="1">
    <citation type="submission" date="2020-03" db="EMBL/GenBank/DDBJ databases">
        <title>Soil Listeria distribution.</title>
        <authorList>
            <person name="Liao J."/>
            <person name="Wiedmann M."/>
        </authorList>
    </citation>
    <scope>NUCLEOTIDE SEQUENCE [LARGE SCALE GENOMIC DNA]</scope>
    <source>
        <strain evidence="2 3">FSL L7-1614</strain>
    </source>
</reference>
<evidence type="ECO:0000259" key="1">
    <source>
        <dbReference type="Pfam" id="PF13391"/>
    </source>
</evidence>
<feature type="domain" description="HNH nuclease" evidence="1">
    <location>
        <begin position="204"/>
        <end position="241"/>
    </location>
</feature>
<dbReference type="Pfam" id="PF13391">
    <property type="entry name" value="HNH_2"/>
    <property type="match status" value="1"/>
</dbReference>
<sequence>MYNFRVIKAKEDIFIKTRDKFHVVLEDFKHYAHSLTIEAGNSKTESGKASSYTRYLIRLIIFCEESNNDGLSDLTSFETLKKIEKIKYADGFKLFNHESSRFYSATLNCYLAYVTHKNTTDEELVGREFNYSMKNLDDKEFSIKEENVIYSVSKPKAKPDKIMDSMIYSYPRSAREALEAKKRSNWTCEFNQLHKTFTNNKNSNPHVEAHHLIPMAAQDYFENTIDFADNILCLCPNCHSRIHYAVRAEKKEMIVKLFMKRKHLYLQHGIEIDEKLLLIFYGIV</sequence>